<dbReference type="Gene3D" id="2.60.40.10">
    <property type="entry name" value="Immunoglobulins"/>
    <property type="match status" value="4"/>
</dbReference>
<keyword evidence="2" id="KW-0675">Receptor</keyword>
<dbReference type="EMBL" id="BMAT01001470">
    <property type="protein sequence ID" value="GFR86194.1"/>
    <property type="molecule type" value="Genomic_DNA"/>
</dbReference>
<dbReference type="SUPFAM" id="SSF49265">
    <property type="entry name" value="Fibronectin type III"/>
    <property type="match status" value="3"/>
</dbReference>
<evidence type="ECO:0000259" key="1">
    <source>
        <dbReference type="PROSITE" id="PS50853"/>
    </source>
</evidence>
<accession>A0AAV4GL45</accession>
<dbReference type="InterPro" id="IPR003961">
    <property type="entry name" value="FN3_dom"/>
</dbReference>
<dbReference type="InterPro" id="IPR036116">
    <property type="entry name" value="FN3_sf"/>
</dbReference>
<dbReference type="Pfam" id="PF00041">
    <property type="entry name" value="fn3"/>
    <property type="match status" value="2"/>
</dbReference>
<dbReference type="CDD" id="cd00063">
    <property type="entry name" value="FN3"/>
    <property type="match status" value="4"/>
</dbReference>
<comment type="caution">
    <text evidence="2">The sequence shown here is derived from an EMBL/GenBank/DDBJ whole genome shotgun (WGS) entry which is preliminary data.</text>
</comment>
<dbReference type="SMART" id="SM00060">
    <property type="entry name" value="FN3"/>
    <property type="match status" value="3"/>
</dbReference>
<proteinExistence type="predicted"/>
<dbReference type="AlphaFoldDB" id="A0AAV4GL45"/>
<dbReference type="PROSITE" id="PS50853">
    <property type="entry name" value="FN3"/>
    <property type="match status" value="3"/>
</dbReference>
<dbReference type="PANTHER" id="PTHR23197:SF11">
    <property type="entry name" value="RE03558P"/>
    <property type="match status" value="1"/>
</dbReference>
<feature type="domain" description="Fibronectin type-III" evidence="1">
    <location>
        <begin position="1"/>
        <end position="63"/>
    </location>
</feature>
<reference evidence="2 3" key="1">
    <citation type="journal article" date="2021" name="Elife">
        <title>Chloroplast acquisition without the gene transfer in kleptoplastic sea slugs, Plakobranchus ocellatus.</title>
        <authorList>
            <person name="Maeda T."/>
            <person name="Takahashi S."/>
            <person name="Yoshida T."/>
            <person name="Shimamura S."/>
            <person name="Takaki Y."/>
            <person name="Nagai Y."/>
            <person name="Toyoda A."/>
            <person name="Suzuki Y."/>
            <person name="Arimoto A."/>
            <person name="Ishii H."/>
            <person name="Satoh N."/>
            <person name="Nishiyama T."/>
            <person name="Hasebe M."/>
            <person name="Maruyama T."/>
            <person name="Minagawa J."/>
            <person name="Obokata J."/>
            <person name="Shigenobu S."/>
        </authorList>
    </citation>
    <scope>NUCLEOTIDE SEQUENCE [LARGE SCALE GENOMIC DNA]</scope>
</reference>
<dbReference type="InterPro" id="IPR013783">
    <property type="entry name" value="Ig-like_fold"/>
</dbReference>
<sequence length="405" mass="45877">MYTTDRWKLQKQWQQKAAVSQNVKQQTFHGLPPETTYYFFVQAMTDLGFGPRSKVVSYTTPKGFVILYTQDLGGQDVHWQVESRLGQALRMAVIEGLEPDTAYNFKVQAHTSIGYGPESNTVLYKTPSAKDKIDLRPVEPPRNLRANILSSTSVVISWQDPGMARIYEEDREESICSATYTVRYRALDPEPSAFTQVTSPFPSLYLLDLEPLTRYEFSVKVHCQEKESPWSQPVANTTFAADFSQPPLIAEVHGRANSPDVAVLTWQPHLDSKIKEKKASHQLKVPEMLRVMIMSSSSAVVSWHDPSATRSMDKGGFERAGVPRTYTLRYRRINTRSPGHGGYKMIWPTFPSIFLLDLMPGSLYEFQVRVNRGFHHSEWSKVVVNRTLEAGETNLGNCSELSTLS</sequence>
<evidence type="ECO:0000313" key="2">
    <source>
        <dbReference type="EMBL" id="GFR86194.1"/>
    </source>
</evidence>
<evidence type="ECO:0000313" key="3">
    <source>
        <dbReference type="Proteomes" id="UP000762676"/>
    </source>
</evidence>
<name>A0AAV4GL45_9GAST</name>
<organism evidence="2 3">
    <name type="scientific">Elysia marginata</name>
    <dbReference type="NCBI Taxonomy" id="1093978"/>
    <lineage>
        <taxon>Eukaryota</taxon>
        <taxon>Metazoa</taxon>
        <taxon>Spiralia</taxon>
        <taxon>Lophotrochozoa</taxon>
        <taxon>Mollusca</taxon>
        <taxon>Gastropoda</taxon>
        <taxon>Heterobranchia</taxon>
        <taxon>Euthyneura</taxon>
        <taxon>Panpulmonata</taxon>
        <taxon>Sacoglossa</taxon>
        <taxon>Placobranchoidea</taxon>
        <taxon>Plakobranchidae</taxon>
        <taxon>Elysia</taxon>
    </lineage>
</organism>
<dbReference type="Proteomes" id="UP000762676">
    <property type="component" value="Unassembled WGS sequence"/>
</dbReference>
<feature type="domain" description="Fibronectin type-III" evidence="1">
    <location>
        <begin position="140"/>
        <end position="242"/>
    </location>
</feature>
<protein>
    <submittedName>
        <fullName evidence="2">Receptor-type tyrosine-protein phosphatase F</fullName>
    </submittedName>
</protein>
<keyword evidence="3" id="KW-1185">Reference proteome</keyword>
<feature type="domain" description="Fibronectin type-III" evidence="1">
    <location>
        <begin position="285"/>
        <end position="390"/>
    </location>
</feature>
<gene>
    <name evidence="2" type="ORF">ElyMa_000714300</name>
</gene>
<dbReference type="PANTHER" id="PTHR23197">
    <property type="entry name" value="TARSH-RELATED FIBRONECTIN DOMAIN-CONTAINING"/>
    <property type="match status" value="1"/>
</dbReference>